<sequence>MWPLHFQLGRTCMDLRIQSQSKFKRDLSYAVLLLCLVKMKNRCSGEAGAPLAFAVWVDFSSESPTFNFTDALGVRGHTLTLISVAHIAGWQLVV</sequence>
<reference evidence="1" key="1">
    <citation type="submission" date="2020-10" db="EMBL/GenBank/DDBJ databases">
        <title>Chromosome-scale genome assembly of the Allis shad, Alosa alosa.</title>
        <authorList>
            <person name="Margot Z."/>
            <person name="Christophe K."/>
            <person name="Cabau C."/>
            <person name="Louis A."/>
            <person name="Berthelot C."/>
            <person name="Parey E."/>
            <person name="Roest Crollius H."/>
            <person name="Montfort J."/>
            <person name="Robinson-Rechavi M."/>
            <person name="Bucao C."/>
            <person name="Bouchez O."/>
            <person name="Gislard M."/>
            <person name="Lluch J."/>
            <person name="Milhes M."/>
            <person name="Lampietro C."/>
            <person name="Lopez Roques C."/>
            <person name="Donnadieu C."/>
            <person name="Braasch I."/>
            <person name="Desvignes T."/>
            <person name="Postlethwait J."/>
            <person name="Bobe J."/>
            <person name="Guiguen Y."/>
        </authorList>
    </citation>
    <scope>NUCLEOTIDE SEQUENCE</scope>
    <source>
        <strain evidence="1">M-15738</strain>
        <tissue evidence="1">Blood</tissue>
    </source>
</reference>
<proteinExistence type="predicted"/>
<dbReference type="EMBL" id="JADWDJ010000011">
    <property type="protein sequence ID" value="KAG5273056.1"/>
    <property type="molecule type" value="Genomic_DNA"/>
</dbReference>
<dbReference type="AlphaFoldDB" id="A0AAV6GJT3"/>
<dbReference type="Proteomes" id="UP000823561">
    <property type="component" value="Chromosome 11"/>
</dbReference>
<name>A0AAV6GJT3_9TELE</name>
<keyword evidence="2" id="KW-1185">Reference proteome</keyword>
<comment type="caution">
    <text evidence="1">The sequence shown here is derived from an EMBL/GenBank/DDBJ whole genome shotgun (WGS) entry which is preliminary data.</text>
</comment>
<evidence type="ECO:0000313" key="1">
    <source>
        <dbReference type="EMBL" id="KAG5273056.1"/>
    </source>
</evidence>
<gene>
    <name evidence="1" type="ORF">AALO_G00147120</name>
</gene>
<accession>A0AAV6GJT3</accession>
<organism evidence="1 2">
    <name type="scientific">Alosa alosa</name>
    <name type="common">allis shad</name>
    <dbReference type="NCBI Taxonomy" id="278164"/>
    <lineage>
        <taxon>Eukaryota</taxon>
        <taxon>Metazoa</taxon>
        <taxon>Chordata</taxon>
        <taxon>Craniata</taxon>
        <taxon>Vertebrata</taxon>
        <taxon>Euteleostomi</taxon>
        <taxon>Actinopterygii</taxon>
        <taxon>Neopterygii</taxon>
        <taxon>Teleostei</taxon>
        <taxon>Clupei</taxon>
        <taxon>Clupeiformes</taxon>
        <taxon>Clupeoidei</taxon>
        <taxon>Clupeidae</taxon>
        <taxon>Alosa</taxon>
    </lineage>
</organism>
<protein>
    <submittedName>
        <fullName evidence="1">Uncharacterized protein</fullName>
    </submittedName>
</protein>
<evidence type="ECO:0000313" key="2">
    <source>
        <dbReference type="Proteomes" id="UP000823561"/>
    </source>
</evidence>